<keyword evidence="2" id="KW-1185">Reference proteome</keyword>
<reference evidence="1 2" key="1">
    <citation type="submission" date="2024-08" db="EMBL/GenBank/DDBJ databases">
        <title>Insights into the chromosomal genome structure of Flemingia macrophylla.</title>
        <authorList>
            <person name="Ding Y."/>
            <person name="Zhao Y."/>
            <person name="Bi W."/>
            <person name="Wu M."/>
            <person name="Zhao G."/>
            <person name="Gong Y."/>
            <person name="Li W."/>
            <person name="Zhang P."/>
        </authorList>
    </citation>
    <scope>NUCLEOTIDE SEQUENCE [LARGE SCALE GENOMIC DNA]</scope>
    <source>
        <strain evidence="1">DYQJB</strain>
        <tissue evidence="1">Leaf</tissue>
    </source>
</reference>
<evidence type="ECO:0000313" key="2">
    <source>
        <dbReference type="Proteomes" id="UP001603857"/>
    </source>
</evidence>
<proteinExistence type="predicted"/>
<accession>A0ABD1MZD4</accession>
<name>A0ABD1MZD4_9FABA</name>
<dbReference type="Proteomes" id="UP001603857">
    <property type="component" value="Unassembled WGS sequence"/>
</dbReference>
<protein>
    <submittedName>
        <fullName evidence="1">Uncharacterized protein</fullName>
    </submittedName>
</protein>
<evidence type="ECO:0000313" key="1">
    <source>
        <dbReference type="EMBL" id="KAL2340773.1"/>
    </source>
</evidence>
<dbReference type="AlphaFoldDB" id="A0ABD1MZD4"/>
<gene>
    <name evidence="1" type="ORF">Fmac_008713</name>
</gene>
<dbReference type="EMBL" id="JBGMDY010000003">
    <property type="protein sequence ID" value="KAL2340773.1"/>
    <property type="molecule type" value="Genomic_DNA"/>
</dbReference>
<organism evidence="1 2">
    <name type="scientific">Flemingia macrophylla</name>
    <dbReference type="NCBI Taxonomy" id="520843"/>
    <lineage>
        <taxon>Eukaryota</taxon>
        <taxon>Viridiplantae</taxon>
        <taxon>Streptophyta</taxon>
        <taxon>Embryophyta</taxon>
        <taxon>Tracheophyta</taxon>
        <taxon>Spermatophyta</taxon>
        <taxon>Magnoliopsida</taxon>
        <taxon>eudicotyledons</taxon>
        <taxon>Gunneridae</taxon>
        <taxon>Pentapetalae</taxon>
        <taxon>rosids</taxon>
        <taxon>fabids</taxon>
        <taxon>Fabales</taxon>
        <taxon>Fabaceae</taxon>
        <taxon>Papilionoideae</taxon>
        <taxon>50 kb inversion clade</taxon>
        <taxon>NPAAA clade</taxon>
        <taxon>indigoferoid/millettioid clade</taxon>
        <taxon>Phaseoleae</taxon>
        <taxon>Flemingia</taxon>
    </lineage>
</organism>
<sequence length="118" mass="13353">MLDVTLSPPNLLALRKENILIVSDLPTPPSFRSTPSSSKVDSFAPYHPLLPPGIDPNISVYEIIFPSTTNPKGPYELLKFRINKTKDKKVWQANKVGTRTKPRPYITDSFFKIQNMKP</sequence>
<comment type="caution">
    <text evidence="1">The sequence shown here is derived from an EMBL/GenBank/DDBJ whole genome shotgun (WGS) entry which is preliminary data.</text>
</comment>